<dbReference type="InterPro" id="IPR002397">
    <property type="entry name" value="Cyt_P450_B"/>
</dbReference>
<dbReference type="Gene3D" id="1.10.630.10">
    <property type="entry name" value="Cytochrome P450"/>
    <property type="match status" value="1"/>
</dbReference>
<dbReference type="SUPFAM" id="SSF48264">
    <property type="entry name" value="Cytochrome P450"/>
    <property type="match status" value="1"/>
</dbReference>
<reference evidence="2 3" key="1">
    <citation type="submission" date="2023-07" db="EMBL/GenBank/DDBJ databases">
        <title>Sequencing the genomes of 1000 actinobacteria strains.</title>
        <authorList>
            <person name="Klenk H.-P."/>
        </authorList>
    </citation>
    <scope>NUCLEOTIDE SEQUENCE [LARGE SCALE GENOMIC DNA]</scope>
    <source>
        <strain evidence="2 3">DSM 44109</strain>
    </source>
</reference>
<proteinExistence type="inferred from homology"/>
<comment type="caution">
    <text evidence="2">The sequence shown here is derived from an EMBL/GenBank/DDBJ whole genome shotgun (WGS) entry which is preliminary data.</text>
</comment>
<protein>
    <submittedName>
        <fullName evidence="2">Cytochrome P450</fullName>
    </submittedName>
</protein>
<dbReference type="Proteomes" id="UP001230426">
    <property type="component" value="Unassembled WGS sequence"/>
</dbReference>
<dbReference type="InterPro" id="IPR036396">
    <property type="entry name" value="Cyt_P450_sf"/>
</dbReference>
<evidence type="ECO:0000313" key="2">
    <source>
        <dbReference type="EMBL" id="MDP9868412.1"/>
    </source>
</evidence>
<organism evidence="2 3">
    <name type="scientific">Streptosporangium brasiliense</name>
    <dbReference type="NCBI Taxonomy" id="47480"/>
    <lineage>
        <taxon>Bacteria</taxon>
        <taxon>Bacillati</taxon>
        <taxon>Actinomycetota</taxon>
        <taxon>Actinomycetes</taxon>
        <taxon>Streptosporangiales</taxon>
        <taxon>Streptosporangiaceae</taxon>
        <taxon>Streptosporangium</taxon>
    </lineage>
</organism>
<name>A0ABT9RGM0_9ACTN</name>
<sequence>MTSHPLVVSRYDEVRALLTDPGLSVVPAPRPPSALTVAWLRGAVSRFADGPLHARRRAAAEEVLAGLRAPALRAAAFRRASSAPREAGAVPIELIPVEVLAVALGVRAQEGGQAARAVARFAPAYLPAPAPASASAQVAGTAPASTEVAGTGHAATAGAAHPAADAAGDTAAADAGLARLSRLLGDPEPERLAVLAGLLAQACDSTATLIRNALAAGTAACPVEDLLAETLRHDPPVRVLRRVVTGPGRAAGGAEPGTPVLLDVAAANRDPEVFDDPGRFRPGRTQEHLTFGAGPRPCPGREIALALAAGVIEAVRR</sequence>
<dbReference type="PRINTS" id="PR00359">
    <property type="entry name" value="BP450"/>
</dbReference>
<dbReference type="RefSeq" id="WP_306871259.1">
    <property type="nucleotide sequence ID" value="NZ_JAUSRB010000002.1"/>
</dbReference>
<evidence type="ECO:0000313" key="3">
    <source>
        <dbReference type="Proteomes" id="UP001230426"/>
    </source>
</evidence>
<dbReference type="InterPro" id="IPR001128">
    <property type="entry name" value="Cyt_P450"/>
</dbReference>
<dbReference type="PANTHER" id="PTHR46696:SF1">
    <property type="entry name" value="CYTOCHROME P450 YJIB-RELATED"/>
    <property type="match status" value="1"/>
</dbReference>
<comment type="similarity">
    <text evidence="1">Belongs to the cytochrome P450 family.</text>
</comment>
<dbReference type="Pfam" id="PF00067">
    <property type="entry name" value="p450"/>
    <property type="match status" value="1"/>
</dbReference>
<dbReference type="EMBL" id="JAUSRB010000002">
    <property type="protein sequence ID" value="MDP9868412.1"/>
    <property type="molecule type" value="Genomic_DNA"/>
</dbReference>
<accession>A0ABT9RGM0</accession>
<dbReference type="PANTHER" id="PTHR46696">
    <property type="entry name" value="P450, PUTATIVE (EUROFUNG)-RELATED"/>
    <property type="match status" value="1"/>
</dbReference>
<keyword evidence="3" id="KW-1185">Reference proteome</keyword>
<evidence type="ECO:0000256" key="1">
    <source>
        <dbReference type="ARBA" id="ARBA00010617"/>
    </source>
</evidence>
<gene>
    <name evidence="2" type="ORF">J2S55_007678</name>
</gene>